<evidence type="ECO:0000313" key="12">
    <source>
        <dbReference type="Proteomes" id="UP000062475"/>
    </source>
</evidence>
<organism evidence="2 8">
    <name type="scientific">Metallosphaera sedula</name>
    <dbReference type="NCBI Taxonomy" id="43687"/>
    <lineage>
        <taxon>Archaea</taxon>
        <taxon>Thermoproteota</taxon>
        <taxon>Thermoprotei</taxon>
        <taxon>Sulfolobales</taxon>
        <taxon>Sulfolobaceae</taxon>
        <taxon>Metallosphaera</taxon>
    </lineage>
</organism>
<dbReference type="Proteomes" id="UP000029084">
    <property type="component" value="Chromosome"/>
</dbReference>
<dbReference type="EMBL" id="CP012174">
    <property type="protein sequence ID" value="AKV78546.1"/>
    <property type="molecule type" value="Genomic_DNA"/>
</dbReference>
<dbReference type="PATRIC" id="fig|43687.5.peg.1034"/>
<dbReference type="InterPro" id="IPR043519">
    <property type="entry name" value="NT_sf"/>
</dbReference>
<dbReference type="RefSeq" id="WP_012020954.1">
    <property type="nucleotide sequence ID" value="NZ_CP008822.1"/>
</dbReference>
<gene>
    <name evidence="2" type="ORF">HA72_0999</name>
    <name evidence="3" type="ORF">MsedA_1012</name>
    <name evidence="4" type="ORF">MsedB_1014</name>
    <name evidence="5" type="ORF">MsedC_1012</name>
    <name evidence="6" type="ORF">MsedD_1013</name>
    <name evidence="7" type="ORF">MsedE_1014</name>
</gene>
<dbReference type="EMBL" id="CP012176">
    <property type="protein sequence ID" value="AKV83035.1"/>
    <property type="molecule type" value="Genomic_DNA"/>
</dbReference>
<dbReference type="GO" id="GO:0016779">
    <property type="term" value="F:nucleotidyltransferase activity"/>
    <property type="evidence" value="ECO:0007669"/>
    <property type="project" value="InterPro"/>
</dbReference>
<evidence type="ECO:0000313" key="5">
    <source>
        <dbReference type="EMBL" id="AKV78546.1"/>
    </source>
</evidence>
<feature type="domain" description="Polymerase nucleotidyl transferase" evidence="1">
    <location>
        <begin position="21"/>
        <end position="72"/>
    </location>
</feature>
<dbReference type="Proteomes" id="UP000062398">
    <property type="component" value="Chromosome"/>
</dbReference>
<dbReference type="GeneID" id="91755469"/>
<evidence type="ECO:0000313" key="7">
    <source>
        <dbReference type="EMBL" id="AKV83035.1"/>
    </source>
</evidence>
<dbReference type="OMA" id="SKWREYA"/>
<dbReference type="AlphaFoldDB" id="A0A088E5A6"/>
<evidence type="ECO:0000313" key="11">
    <source>
        <dbReference type="Proteomes" id="UP000062398"/>
    </source>
</evidence>
<dbReference type="OrthoDB" id="40412at2157"/>
<evidence type="ECO:0000313" key="9">
    <source>
        <dbReference type="Proteomes" id="UP000056255"/>
    </source>
</evidence>
<reference evidence="10 11" key="2">
    <citation type="journal article" date="2015" name="Genome Announc.">
        <title>Complete Genome Sequences of Evolved Arsenate-Resistant Metallosphaera sedula Strains.</title>
        <authorList>
            <person name="Ai C."/>
            <person name="McCarthy S."/>
            <person name="Schackwitz W."/>
            <person name="Martin J."/>
            <person name="Lipzen A."/>
            <person name="Blum P."/>
        </authorList>
    </citation>
    <scope>NUCLEOTIDE SEQUENCE [LARGE SCALE GENOMIC DNA]</scope>
    <source>
        <strain evidence="5 11">ARS120-1</strain>
        <strain evidence="6 10">ARS120-2</strain>
        <strain evidence="3 13">ARS50-1</strain>
        <strain evidence="4 12">ARS50-2</strain>
    </source>
</reference>
<dbReference type="PANTHER" id="PTHR37030:SF3">
    <property type="entry name" value="POLYMERASE NUCLEOTIDYL TRANSFERASE DOMAIN-CONTAINING PROTEIN"/>
    <property type="match status" value="1"/>
</dbReference>
<dbReference type="InterPro" id="IPR002934">
    <property type="entry name" value="Polymerase_NTP_transf_dom"/>
</dbReference>
<evidence type="ECO:0000313" key="10">
    <source>
        <dbReference type="Proteomes" id="UP000061362"/>
    </source>
</evidence>
<evidence type="ECO:0000313" key="6">
    <source>
        <dbReference type="EMBL" id="AKV80791.1"/>
    </source>
</evidence>
<evidence type="ECO:0000313" key="8">
    <source>
        <dbReference type="Proteomes" id="UP000029084"/>
    </source>
</evidence>
<protein>
    <submittedName>
        <fullName evidence="2 3">DNA polymerase</fullName>
    </submittedName>
</protein>
<name>A0A088E5A6_9CREN</name>
<evidence type="ECO:0000313" key="4">
    <source>
        <dbReference type="EMBL" id="AKV76295.1"/>
    </source>
</evidence>
<evidence type="ECO:0000259" key="1">
    <source>
        <dbReference type="Pfam" id="PF01909"/>
    </source>
</evidence>
<dbReference type="CDD" id="cd05403">
    <property type="entry name" value="NT_KNTase_like"/>
    <property type="match status" value="1"/>
</dbReference>
<evidence type="ECO:0000313" key="13">
    <source>
        <dbReference type="Proteomes" id="UP000068832"/>
    </source>
</evidence>
<dbReference type="Proteomes" id="UP000056255">
    <property type="component" value="Chromosome"/>
</dbReference>
<dbReference type="EMBL" id="CP012175">
    <property type="protein sequence ID" value="AKV80791.1"/>
    <property type="molecule type" value="Genomic_DNA"/>
</dbReference>
<dbReference type="Proteomes" id="UP000061362">
    <property type="component" value="Chromosome"/>
</dbReference>
<dbReference type="EMBL" id="CP012173">
    <property type="protein sequence ID" value="AKV76295.1"/>
    <property type="molecule type" value="Genomic_DNA"/>
</dbReference>
<evidence type="ECO:0000313" key="2">
    <source>
        <dbReference type="EMBL" id="AIM27153.1"/>
    </source>
</evidence>
<dbReference type="SUPFAM" id="SSF81301">
    <property type="entry name" value="Nucleotidyltransferase"/>
    <property type="match status" value="1"/>
</dbReference>
<dbReference type="Proteomes" id="UP000062475">
    <property type="component" value="Chromosome"/>
</dbReference>
<reference evidence="2 8" key="1">
    <citation type="journal article" date="2014" name="J. Bacteriol.">
        <title>Role of an Archaeal PitA Transporter in the Copper and Arsenic Resistance of Metallosphaera sedula, an Extreme Thermoacidophile.</title>
        <authorList>
            <person name="McCarthy S."/>
            <person name="Ai C."/>
            <person name="Wheaton G."/>
            <person name="Tevatia R."/>
            <person name="Eckrich V."/>
            <person name="Kelly R."/>
            <person name="Blum P."/>
        </authorList>
    </citation>
    <scope>NUCLEOTIDE SEQUENCE [LARGE SCALE GENOMIC DNA]</scope>
    <source>
        <strain evidence="2 8">CuR1</strain>
    </source>
</reference>
<dbReference type="PANTHER" id="PTHR37030">
    <property type="entry name" value="NUCLEOTIDYLTRANSFERASE"/>
    <property type="match status" value="1"/>
</dbReference>
<dbReference type="Proteomes" id="UP000068832">
    <property type="component" value="Chromosome"/>
</dbReference>
<evidence type="ECO:0000313" key="3">
    <source>
        <dbReference type="EMBL" id="AKV74055.1"/>
    </source>
</evidence>
<dbReference type="EMBL" id="CP008822">
    <property type="protein sequence ID" value="AIM27153.1"/>
    <property type="molecule type" value="Genomic_DNA"/>
</dbReference>
<dbReference type="EMBL" id="CP012172">
    <property type="protein sequence ID" value="AKV74055.1"/>
    <property type="molecule type" value="Genomic_DNA"/>
</dbReference>
<accession>A0A088E5A6</accession>
<sequence>MSSWVRDKFEHLSKWREYAKAIADSAREFDPGVKVYVFGGVAEDRITVLSDIDILIIFPRLLSDRDIIRLRREILVRAMDEHSPPFDSPVELHVVDSERAKEYLGRARKLIEIT</sequence>
<proteinExistence type="predicted"/>
<dbReference type="Pfam" id="PF01909">
    <property type="entry name" value="NTP_transf_2"/>
    <property type="match status" value="1"/>
</dbReference>
<reference evidence="7 9" key="3">
    <citation type="submission" date="2015-07" db="EMBL/GenBank/DDBJ databases">
        <title>Physiological, transcriptional responses and genome re-sequencing of acid resistant extremely thermoacidophilic Metallosphaera sedula SARC-M1.</title>
        <authorList>
            <person name="Ai C."/>
            <person name="McCarthy S."/>
            <person name="Eckrich V."/>
            <person name="Rudrappa D."/>
            <person name="Qiu G."/>
            <person name="Blum P."/>
        </authorList>
    </citation>
    <scope>NUCLEOTIDE SEQUENCE [LARGE SCALE GENOMIC DNA]</scope>
    <source>
        <strain evidence="7 9">SARC-M1</strain>
    </source>
</reference>
<dbReference type="Gene3D" id="3.30.460.10">
    <property type="entry name" value="Beta Polymerase, domain 2"/>
    <property type="match status" value="1"/>
</dbReference>